<sequence>MSQWCFNNSDFATDKKFGCTNNKRLVDAIERVLEYVNNCIASTPDQLSSIQRLCYFIITELVYETMESLSALHRQNILHSNLKPGNILIKRYISGRFIKLADFGRSTEYQEHTMVSRTTSVGSPVNRYIAPEILKFDRYGSKADVFSLGMVVTDIFDLDKHK</sequence>
<keyword evidence="7" id="KW-1185">Reference proteome</keyword>
<keyword evidence="1" id="KW-0808">Transferase</keyword>
<dbReference type="Gene3D" id="1.10.510.10">
    <property type="entry name" value="Transferase(Phosphotransferase) domain 1"/>
    <property type="match status" value="1"/>
</dbReference>
<dbReference type="Pfam" id="PF00069">
    <property type="entry name" value="Pkinase"/>
    <property type="match status" value="1"/>
</dbReference>
<dbReference type="SMART" id="SM00220">
    <property type="entry name" value="S_TKc"/>
    <property type="match status" value="1"/>
</dbReference>
<dbReference type="PANTHER" id="PTHR11042">
    <property type="entry name" value="EUKARYOTIC TRANSLATION INITIATION FACTOR 2-ALPHA KINASE EIF2-ALPHA KINASE -RELATED"/>
    <property type="match status" value="1"/>
</dbReference>
<dbReference type="InterPro" id="IPR011009">
    <property type="entry name" value="Kinase-like_dom_sf"/>
</dbReference>
<evidence type="ECO:0000313" key="7">
    <source>
        <dbReference type="Proteomes" id="UP000759131"/>
    </source>
</evidence>
<dbReference type="GO" id="GO:0005737">
    <property type="term" value="C:cytoplasm"/>
    <property type="evidence" value="ECO:0007669"/>
    <property type="project" value="TreeGrafter"/>
</dbReference>
<evidence type="ECO:0000256" key="2">
    <source>
        <dbReference type="ARBA" id="ARBA00022741"/>
    </source>
</evidence>
<evidence type="ECO:0000256" key="3">
    <source>
        <dbReference type="ARBA" id="ARBA00022777"/>
    </source>
</evidence>
<evidence type="ECO:0000259" key="5">
    <source>
        <dbReference type="PROSITE" id="PS50011"/>
    </source>
</evidence>
<proteinExistence type="predicted"/>
<dbReference type="EMBL" id="OC856114">
    <property type="protein sequence ID" value="CAD7623223.1"/>
    <property type="molecule type" value="Genomic_DNA"/>
</dbReference>
<keyword evidence="3" id="KW-0418">Kinase</keyword>
<dbReference type="GO" id="GO:0005524">
    <property type="term" value="F:ATP binding"/>
    <property type="evidence" value="ECO:0007669"/>
    <property type="project" value="UniProtKB-KW"/>
</dbReference>
<dbReference type="SUPFAM" id="SSF56112">
    <property type="entry name" value="Protein kinase-like (PK-like)"/>
    <property type="match status" value="1"/>
</dbReference>
<dbReference type="GO" id="GO:0004672">
    <property type="term" value="F:protein kinase activity"/>
    <property type="evidence" value="ECO:0007669"/>
    <property type="project" value="InterPro"/>
</dbReference>
<evidence type="ECO:0000256" key="4">
    <source>
        <dbReference type="ARBA" id="ARBA00022840"/>
    </source>
</evidence>
<dbReference type="PROSITE" id="PS50011">
    <property type="entry name" value="PROTEIN_KINASE_DOM"/>
    <property type="match status" value="1"/>
</dbReference>
<keyword evidence="2" id="KW-0547">Nucleotide-binding</keyword>
<evidence type="ECO:0000313" key="6">
    <source>
        <dbReference type="EMBL" id="CAD7623223.1"/>
    </source>
</evidence>
<dbReference type="InterPro" id="IPR050339">
    <property type="entry name" value="CC_SR_Kinase"/>
</dbReference>
<accession>A0A7R9KHT2</accession>
<name>A0A7R9KHT2_9ACAR</name>
<dbReference type="OrthoDB" id="4062651at2759"/>
<organism evidence="6">
    <name type="scientific">Medioppia subpectinata</name>
    <dbReference type="NCBI Taxonomy" id="1979941"/>
    <lineage>
        <taxon>Eukaryota</taxon>
        <taxon>Metazoa</taxon>
        <taxon>Ecdysozoa</taxon>
        <taxon>Arthropoda</taxon>
        <taxon>Chelicerata</taxon>
        <taxon>Arachnida</taxon>
        <taxon>Acari</taxon>
        <taxon>Acariformes</taxon>
        <taxon>Sarcoptiformes</taxon>
        <taxon>Oribatida</taxon>
        <taxon>Brachypylina</taxon>
        <taxon>Oppioidea</taxon>
        <taxon>Oppiidae</taxon>
        <taxon>Medioppia</taxon>
    </lineage>
</organism>
<feature type="domain" description="Protein kinase" evidence="5">
    <location>
        <begin position="1"/>
        <end position="162"/>
    </location>
</feature>
<dbReference type="EMBL" id="CAJPIZ010001539">
    <property type="protein sequence ID" value="CAG2103653.1"/>
    <property type="molecule type" value="Genomic_DNA"/>
</dbReference>
<gene>
    <name evidence="6" type="ORF">OSB1V03_LOCUS3682</name>
</gene>
<dbReference type="InterPro" id="IPR000719">
    <property type="entry name" value="Prot_kinase_dom"/>
</dbReference>
<dbReference type="Proteomes" id="UP000759131">
    <property type="component" value="Unassembled WGS sequence"/>
</dbReference>
<evidence type="ECO:0000256" key="1">
    <source>
        <dbReference type="ARBA" id="ARBA00022679"/>
    </source>
</evidence>
<reference evidence="6" key="1">
    <citation type="submission" date="2020-11" db="EMBL/GenBank/DDBJ databases">
        <authorList>
            <person name="Tran Van P."/>
        </authorList>
    </citation>
    <scope>NUCLEOTIDE SEQUENCE</scope>
</reference>
<dbReference type="GO" id="GO:0005634">
    <property type="term" value="C:nucleus"/>
    <property type="evidence" value="ECO:0007669"/>
    <property type="project" value="TreeGrafter"/>
</dbReference>
<keyword evidence="4" id="KW-0067">ATP-binding</keyword>
<dbReference type="AlphaFoldDB" id="A0A7R9KHT2"/>
<protein>
    <recommendedName>
        <fullName evidence="5">Protein kinase domain-containing protein</fullName>
    </recommendedName>
</protein>